<keyword evidence="6 10" id="KW-0378">Hydrolase</keyword>
<feature type="domain" description="EngC GTPase" evidence="11">
    <location>
        <begin position="76"/>
        <end position="219"/>
    </location>
</feature>
<keyword evidence="9 10" id="KW-0342">GTP-binding</keyword>
<feature type="binding site" evidence="10">
    <location>
        <position position="262"/>
    </location>
    <ligand>
        <name>Zn(2+)</name>
        <dbReference type="ChEBI" id="CHEBI:29105"/>
    </ligand>
</feature>
<dbReference type="InterPro" id="IPR030378">
    <property type="entry name" value="G_CP_dom"/>
</dbReference>
<dbReference type="GO" id="GO:0046872">
    <property type="term" value="F:metal ion binding"/>
    <property type="evidence" value="ECO:0007669"/>
    <property type="project" value="UniProtKB-KW"/>
</dbReference>
<dbReference type="GO" id="GO:0019843">
    <property type="term" value="F:rRNA binding"/>
    <property type="evidence" value="ECO:0007669"/>
    <property type="project" value="UniProtKB-KW"/>
</dbReference>
<dbReference type="Gene3D" id="2.40.50.140">
    <property type="entry name" value="Nucleic acid-binding proteins"/>
    <property type="match status" value="1"/>
</dbReference>
<dbReference type="GO" id="GO:0005737">
    <property type="term" value="C:cytoplasm"/>
    <property type="evidence" value="ECO:0007669"/>
    <property type="project" value="UniProtKB-SubCell"/>
</dbReference>
<evidence type="ECO:0000313" key="14">
    <source>
        <dbReference type="Proteomes" id="UP000260649"/>
    </source>
</evidence>
<evidence type="ECO:0000256" key="1">
    <source>
        <dbReference type="ARBA" id="ARBA00022490"/>
    </source>
</evidence>
<organism evidence="13 14">
    <name type="scientific">Evtepia gabavorous</name>
    <dbReference type="NCBI Taxonomy" id="2211183"/>
    <lineage>
        <taxon>Bacteria</taxon>
        <taxon>Bacillati</taxon>
        <taxon>Bacillota</taxon>
        <taxon>Clostridia</taxon>
        <taxon>Eubacteriales</taxon>
        <taxon>Evtepia</taxon>
    </lineage>
</organism>
<dbReference type="CDD" id="cd01854">
    <property type="entry name" value="YjeQ_EngC"/>
    <property type="match status" value="1"/>
</dbReference>
<evidence type="ECO:0000256" key="8">
    <source>
        <dbReference type="ARBA" id="ARBA00022884"/>
    </source>
</evidence>
<comment type="subcellular location">
    <subcellularLocation>
        <location evidence="10">Cytoplasm</location>
    </subcellularLocation>
</comment>
<dbReference type="Proteomes" id="UP000260649">
    <property type="component" value="Unassembled WGS sequence"/>
</dbReference>
<feature type="binding site" evidence="10">
    <location>
        <begin position="116"/>
        <end position="119"/>
    </location>
    <ligand>
        <name>GTP</name>
        <dbReference type="ChEBI" id="CHEBI:37565"/>
    </ligand>
</feature>
<dbReference type="CDD" id="cd04466">
    <property type="entry name" value="S1_YloQ_GTPase"/>
    <property type="match status" value="1"/>
</dbReference>
<comment type="subunit">
    <text evidence="10">Monomer. Associates with 30S ribosomal subunit, binds 16S rRNA.</text>
</comment>
<dbReference type="Pfam" id="PF16745">
    <property type="entry name" value="RsgA_N"/>
    <property type="match status" value="1"/>
</dbReference>
<keyword evidence="3 10" id="KW-0479">Metal-binding</keyword>
<proteinExistence type="inferred from homology"/>
<dbReference type="AlphaFoldDB" id="A0A3E2B511"/>
<evidence type="ECO:0000256" key="3">
    <source>
        <dbReference type="ARBA" id="ARBA00022723"/>
    </source>
</evidence>
<evidence type="ECO:0000256" key="5">
    <source>
        <dbReference type="ARBA" id="ARBA00022741"/>
    </source>
</evidence>
<evidence type="ECO:0000256" key="2">
    <source>
        <dbReference type="ARBA" id="ARBA00022517"/>
    </source>
</evidence>
<keyword evidence="8 10" id="KW-0694">RNA-binding</keyword>
<dbReference type="SUPFAM" id="SSF52540">
    <property type="entry name" value="P-loop containing nucleoside triphosphate hydrolases"/>
    <property type="match status" value="1"/>
</dbReference>
<dbReference type="Gene3D" id="3.40.50.300">
    <property type="entry name" value="P-loop containing nucleotide triphosphate hydrolases"/>
    <property type="match status" value="1"/>
</dbReference>
<dbReference type="RefSeq" id="WP_021919491.1">
    <property type="nucleotide sequence ID" value="NZ_CAKXKJ010000001.1"/>
</dbReference>
<dbReference type="GeneID" id="97994866"/>
<dbReference type="InterPro" id="IPR004881">
    <property type="entry name" value="Ribosome_biogen_GTPase_RsgA"/>
</dbReference>
<comment type="caution">
    <text evidence="13">The sequence shown here is derived from an EMBL/GenBank/DDBJ whole genome shotgun (WGS) entry which is preliminary data.</text>
</comment>
<dbReference type="PROSITE" id="PS50936">
    <property type="entry name" value="ENGC_GTPASE"/>
    <property type="match status" value="1"/>
</dbReference>
<evidence type="ECO:0000313" key="13">
    <source>
        <dbReference type="EMBL" id="RFT07122.1"/>
    </source>
</evidence>
<keyword evidence="7 10" id="KW-0862">Zinc</keyword>
<evidence type="ECO:0000256" key="6">
    <source>
        <dbReference type="ARBA" id="ARBA00022801"/>
    </source>
</evidence>
<evidence type="ECO:0000256" key="7">
    <source>
        <dbReference type="ARBA" id="ARBA00022833"/>
    </source>
</evidence>
<dbReference type="PANTHER" id="PTHR32120">
    <property type="entry name" value="SMALL RIBOSOMAL SUBUNIT BIOGENESIS GTPASE RSGA"/>
    <property type="match status" value="1"/>
</dbReference>
<reference evidence="13 14" key="1">
    <citation type="submission" date="2018-07" db="EMBL/GenBank/DDBJ databases">
        <title>GABA Modulating Bacteria of the Human Gut Microbiota.</title>
        <authorList>
            <person name="Strandwitz P."/>
            <person name="Kim K.H."/>
            <person name="Terekhova D."/>
            <person name="Liu J.K."/>
            <person name="Sharma A."/>
            <person name="Levering J."/>
            <person name="Mcdonald D."/>
            <person name="Dietrich D."/>
            <person name="Ramadhar T.R."/>
            <person name="Lekbua A."/>
            <person name="Mroue N."/>
            <person name="Liston C."/>
            <person name="Stewart E.J."/>
            <person name="Dubin M.J."/>
            <person name="Zengler K."/>
            <person name="Knight R."/>
            <person name="Gilbert J.A."/>
            <person name="Clardy J."/>
            <person name="Lewis K."/>
        </authorList>
    </citation>
    <scope>NUCLEOTIDE SEQUENCE [LARGE SCALE GENOMIC DNA]</scope>
    <source>
        <strain evidence="13 14">KLE1738</strain>
    </source>
</reference>
<dbReference type="Gene3D" id="1.10.40.50">
    <property type="entry name" value="Probable gtpase engc, domain 3"/>
    <property type="match status" value="1"/>
</dbReference>
<comment type="cofactor">
    <cofactor evidence="10">
        <name>Zn(2+)</name>
        <dbReference type="ChEBI" id="CHEBI:29105"/>
    </cofactor>
    <text evidence="10">Binds 1 zinc ion per subunit.</text>
</comment>
<evidence type="ECO:0000256" key="9">
    <source>
        <dbReference type="ARBA" id="ARBA00023134"/>
    </source>
</evidence>
<accession>A0A3E2B511</accession>
<dbReference type="InterPro" id="IPR031944">
    <property type="entry name" value="RsgA_N"/>
</dbReference>
<dbReference type="SUPFAM" id="SSF50249">
    <property type="entry name" value="Nucleic acid-binding proteins"/>
    <property type="match status" value="1"/>
</dbReference>
<dbReference type="InterPro" id="IPR010914">
    <property type="entry name" value="RsgA_GTPase_dom"/>
</dbReference>
<evidence type="ECO:0000259" key="11">
    <source>
        <dbReference type="PROSITE" id="PS50936"/>
    </source>
</evidence>
<comment type="function">
    <text evidence="10">One of several proteins that assist in the late maturation steps of the functional core of the 30S ribosomal subunit. Helps release RbfA from mature subunits. May play a role in the assembly of ribosomal proteins into the subunit. Circularly permuted GTPase that catalyzes slow GTP hydrolysis, GTPase activity is stimulated by the 30S ribosomal subunit.</text>
</comment>
<keyword evidence="14" id="KW-1185">Reference proteome</keyword>
<dbReference type="InterPro" id="IPR027417">
    <property type="entry name" value="P-loop_NTPase"/>
</dbReference>
<dbReference type="EC" id="3.6.1.-" evidence="10"/>
<keyword evidence="2 10" id="KW-0690">Ribosome biogenesis</keyword>
<feature type="binding site" evidence="10">
    <location>
        <position position="254"/>
    </location>
    <ligand>
        <name>Zn(2+)</name>
        <dbReference type="ChEBI" id="CHEBI:29105"/>
    </ligand>
</feature>
<keyword evidence="4 10" id="KW-0699">rRNA-binding</keyword>
<keyword evidence="1 10" id="KW-0963">Cytoplasm</keyword>
<feature type="binding site" evidence="10">
    <location>
        <position position="256"/>
    </location>
    <ligand>
        <name>Zn(2+)</name>
        <dbReference type="ChEBI" id="CHEBI:29105"/>
    </ligand>
</feature>
<evidence type="ECO:0000259" key="12">
    <source>
        <dbReference type="PROSITE" id="PS51721"/>
    </source>
</evidence>
<dbReference type="PANTHER" id="PTHR32120:SF11">
    <property type="entry name" value="SMALL RIBOSOMAL SUBUNIT BIOGENESIS GTPASE RSGA 1, MITOCHONDRIAL-RELATED"/>
    <property type="match status" value="1"/>
</dbReference>
<dbReference type="OrthoDB" id="9809485at2"/>
<dbReference type="GO" id="GO:0005525">
    <property type="term" value="F:GTP binding"/>
    <property type="evidence" value="ECO:0007669"/>
    <property type="project" value="UniProtKB-UniRule"/>
</dbReference>
<dbReference type="NCBIfam" id="TIGR00157">
    <property type="entry name" value="ribosome small subunit-dependent GTPase A"/>
    <property type="match status" value="1"/>
</dbReference>
<sequence>MSQTRVEGTIRKALSGFYYVQTEQTLVTCRARGKFRYQKVTPLVGDRVAIALQPDGSGSLVEILPRRNAFQRPAVANLDQLVIIASGAVPVSDPFLLDRIISLAERKGCEPILCINKWDLVPAQQLLETYRAAGIPALPVSAVTGLGIDQLRGLLAGKISAFTGNSGVGKSSLLNALDPAFGLATGEISEKLGRGRHTTRHVELFPLAGGLIADTPGFSAFDQEKGEDPVEQEALARSFREFRPYLGQCRFVGCAHVKEQGCAVLAARDAGKIVPSRHESYVRLYELARENKPWGKN</sequence>
<feature type="binding site" evidence="10">
    <location>
        <begin position="164"/>
        <end position="172"/>
    </location>
    <ligand>
        <name>GTP</name>
        <dbReference type="ChEBI" id="CHEBI:37565"/>
    </ligand>
</feature>
<dbReference type="GO" id="GO:0042274">
    <property type="term" value="P:ribosomal small subunit biogenesis"/>
    <property type="evidence" value="ECO:0007669"/>
    <property type="project" value="UniProtKB-UniRule"/>
</dbReference>
<dbReference type="Pfam" id="PF03193">
    <property type="entry name" value="RsgA_GTPase"/>
    <property type="match status" value="1"/>
</dbReference>
<name>A0A3E2B511_9FIRM</name>
<comment type="similarity">
    <text evidence="10">Belongs to the TRAFAC class YlqF/YawG GTPase family. RsgA subfamily.</text>
</comment>
<dbReference type="PROSITE" id="PS51721">
    <property type="entry name" value="G_CP"/>
    <property type="match status" value="1"/>
</dbReference>
<protein>
    <recommendedName>
        <fullName evidence="10">Small ribosomal subunit biogenesis GTPase RsgA</fullName>
        <ecNumber evidence="10">3.6.1.-</ecNumber>
    </recommendedName>
</protein>
<gene>
    <name evidence="10 13" type="primary">rsgA</name>
    <name evidence="13" type="ORF">DV520_03800</name>
</gene>
<evidence type="ECO:0000256" key="10">
    <source>
        <dbReference type="HAMAP-Rule" id="MF_01820"/>
    </source>
</evidence>
<evidence type="ECO:0000256" key="4">
    <source>
        <dbReference type="ARBA" id="ARBA00022730"/>
    </source>
</evidence>
<dbReference type="GO" id="GO:0003924">
    <property type="term" value="F:GTPase activity"/>
    <property type="evidence" value="ECO:0007669"/>
    <property type="project" value="UniProtKB-UniRule"/>
</dbReference>
<feature type="domain" description="CP-type G" evidence="12">
    <location>
        <begin position="67"/>
        <end position="221"/>
    </location>
</feature>
<keyword evidence="5 10" id="KW-0547">Nucleotide-binding</keyword>
<dbReference type="HAMAP" id="MF_01820">
    <property type="entry name" value="GTPase_RsgA"/>
    <property type="match status" value="1"/>
</dbReference>
<feature type="binding site" evidence="10">
    <location>
        <position position="249"/>
    </location>
    <ligand>
        <name>Zn(2+)</name>
        <dbReference type="ChEBI" id="CHEBI:29105"/>
    </ligand>
</feature>
<dbReference type="EMBL" id="QQRQ01000004">
    <property type="protein sequence ID" value="RFT07122.1"/>
    <property type="molecule type" value="Genomic_DNA"/>
</dbReference>
<dbReference type="InterPro" id="IPR012340">
    <property type="entry name" value="NA-bd_OB-fold"/>
</dbReference>